<keyword evidence="1" id="KW-1133">Transmembrane helix</keyword>
<evidence type="ECO:0000313" key="3">
    <source>
        <dbReference type="EMBL" id="XCI27757.1"/>
    </source>
</evidence>
<dbReference type="InterPro" id="IPR038548">
    <property type="entry name" value="SporV_AA_N_sf"/>
</dbReference>
<protein>
    <submittedName>
        <fullName evidence="3">Stage V sporulation protein AA</fullName>
    </submittedName>
</protein>
<accession>A0AAU8HRK7</accession>
<feature type="transmembrane region" description="Helical" evidence="1">
    <location>
        <begin position="145"/>
        <end position="163"/>
    </location>
</feature>
<keyword evidence="1" id="KW-0812">Transmembrane</keyword>
<evidence type="ECO:0000256" key="1">
    <source>
        <dbReference type="SAM" id="Phobius"/>
    </source>
</evidence>
<dbReference type="Gene3D" id="2.60.480.10">
    <property type="entry name" value="eubacterium ventriosum atcc domain"/>
    <property type="match status" value="1"/>
</dbReference>
<keyword evidence="1" id="KW-0472">Membrane</keyword>
<dbReference type="InterPro" id="IPR021997">
    <property type="entry name" value="SporV_AA"/>
</dbReference>
<dbReference type="RefSeq" id="WP_353892334.1">
    <property type="nucleotide sequence ID" value="NZ_CP159485.1"/>
</dbReference>
<reference evidence="3" key="2">
    <citation type="submission" date="2024-06" db="EMBL/GenBank/DDBJ databases">
        <authorList>
            <person name="Petrova K.O."/>
            <person name="Toshchakov S.V."/>
            <person name="Boltjanskaja Y.V."/>
            <person name="Kevbrin V.V."/>
        </authorList>
    </citation>
    <scope>NUCLEOTIDE SEQUENCE</scope>
    <source>
        <strain evidence="3">Z-710</strain>
    </source>
</reference>
<dbReference type="EMBL" id="CP159485">
    <property type="protein sequence ID" value="XCI27757.1"/>
    <property type="molecule type" value="Genomic_DNA"/>
</dbReference>
<sequence length="203" mass="23177">MLVYIHYKERITVVKNQTVYLEDIADVVMAETEKKEKLLKFPIEVNTEKTGIKIISALDIIQQLIKEFPNLHFDLLGKDGIIVEVVSHKIKGLMGRHIFALVVAWLIIFIGSGLAIMSFHADVSMPLVHRQIFHLLTGENEPHPLMLQVPYSLGIGVGMVIFFNHIGKLKKRQEPSPLEVEMFLYNQNVNKYLTKEASTKKDD</sequence>
<dbReference type="AlphaFoldDB" id="A0AAU8HRK7"/>
<feature type="transmembrane region" description="Helical" evidence="1">
    <location>
        <begin position="98"/>
        <end position="119"/>
    </location>
</feature>
<gene>
    <name evidence="3" type="ORF">PRVXH_001676</name>
</gene>
<dbReference type="Pfam" id="PF12164">
    <property type="entry name" value="SporV_AA"/>
    <property type="match status" value="1"/>
</dbReference>
<organism evidence="3">
    <name type="scientific">Proteinivorax hydrogeniformans</name>
    <dbReference type="NCBI Taxonomy" id="1826727"/>
    <lineage>
        <taxon>Bacteria</taxon>
        <taxon>Bacillati</taxon>
        <taxon>Bacillota</taxon>
        <taxon>Clostridia</taxon>
        <taxon>Eubacteriales</taxon>
        <taxon>Proteinivoracaceae</taxon>
        <taxon>Proteinivorax</taxon>
    </lineage>
</organism>
<name>A0AAU8HRK7_9FIRM</name>
<feature type="domain" description="Stage V sporulation protein AA" evidence="2">
    <location>
        <begin position="3"/>
        <end position="88"/>
    </location>
</feature>
<reference evidence="3" key="1">
    <citation type="journal article" date="2018" name="Antonie Van Leeuwenhoek">
        <title>Proteinivorax hydrogeniformans sp. nov., an anaerobic, haloalkaliphilic bacterium fermenting proteinaceous compounds with high hydrogen production.</title>
        <authorList>
            <person name="Boltyanskaya Y."/>
            <person name="Detkova E."/>
            <person name="Pimenov N."/>
            <person name="Kevbrin V."/>
        </authorList>
    </citation>
    <scope>NUCLEOTIDE SEQUENCE</scope>
    <source>
        <strain evidence="3">Z-710</strain>
    </source>
</reference>
<evidence type="ECO:0000259" key="2">
    <source>
        <dbReference type="Pfam" id="PF12164"/>
    </source>
</evidence>
<proteinExistence type="predicted"/>